<evidence type="ECO:0000313" key="5">
    <source>
        <dbReference type="Proteomes" id="UP001620626"/>
    </source>
</evidence>
<keyword evidence="5" id="KW-1185">Reference proteome</keyword>
<sequence>MLPLLITGTTNAAAQLNSSNFSKNNAVQMPFYGTLNALQTGYIYRNLTDESMDNKLCIIKLLGEDQLNSQNKEKTKIEIANEKESTNNLDEKIKIAKEKWQNDADAIIDFELFFRKYGVTKGEEKLSLLQEVSQRAIGTKSRCDEQIYLRDYGTVEKIGHSFFSVDRSIIIEEKDIKIYNGNSEQFGLCVAIMEFNTENMPNYITEKLKNEIKIYKKLSKDSKHMLRVVESEKNGKVIKLVSEVVKYDFWELYQYGEKNMDETRNILYNEMLKALEEFHKNGMHLSINLTKFYLVEKNNGNAKSDDKNDDDNDNNEMEIGGEKLKMNTKLADFGAAILLNEKPPKINMNTDYHSVYGKGSPLFLCPEQISGAFELTPKCDVFSLGIVLYEMLAPQMGNPFDGKCRKSKSYEKCVKEQIVGQKVPIESAESEQRHLWNIVEASLSKDPSLRPSITGIRKYLRGECHLLVGKHKFGINNEVPMAKCDT</sequence>
<dbReference type="InterPro" id="IPR053235">
    <property type="entry name" value="Ser_Thr_kinase"/>
</dbReference>
<dbReference type="SUPFAM" id="SSF56112">
    <property type="entry name" value="Protein kinase-like (PK-like)"/>
    <property type="match status" value="1"/>
</dbReference>
<dbReference type="PROSITE" id="PS50011">
    <property type="entry name" value="PROTEIN_KINASE_DOM"/>
    <property type="match status" value="1"/>
</dbReference>
<feature type="region of interest" description="Disordered" evidence="2">
    <location>
        <begin position="300"/>
        <end position="319"/>
    </location>
</feature>
<evidence type="ECO:0000313" key="4">
    <source>
        <dbReference type="EMBL" id="KAL3075021.1"/>
    </source>
</evidence>
<dbReference type="SMART" id="SM00220">
    <property type="entry name" value="S_TKc"/>
    <property type="match status" value="1"/>
</dbReference>
<feature type="compositionally biased region" description="Acidic residues" evidence="2">
    <location>
        <begin position="307"/>
        <end position="316"/>
    </location>
</feature>
<keyword evidence="1" id="KW-0175">Coiled coil</keyword>
<reference evidence="4 5" key="1">
    <citation type="submission" date="2024-10" db="EMBL/GenBank/DDBJ databases">
        <authorList>
            <person name="Kim D."/>
        </authorList>
    </citation>
    <scope>NUCLEOTIDE SEQUENCE [LARGE SCALE GENOMIC DNA]</scope>
    <source>
        <strain evidence="4">BH-2024</strain>
    </source>
</reference>
<comment type="caution">
    <text evidence="4">The sequence shown here is derived from an EMBL/GenBank/DDBJ whole genome shotgun (WGS) entry which is preliminary data.</text>
</comment>
<dbReference type="EMBL" id="JBICBT010001289">
    <property type="protein sequence ID" value="KAL3075021.1"/>
    <property type="molecule type" value="Genomic_DNA"/>
</dbReference>
<feature type="domain" description="Protein kinase" evidence="3">
    <location>
        <begin position="152"/>
        <end position="468"/>
    </location>
</feature>
<accession>A0ABD2I6Y2</accession>
<evidence type="ECO:0000256" key="1">
    <source>
        <dbReference type="SAM" id="Coils"/>
    </source>
</evidence>
<dbReference type="PANTHER" id="PTHR24361">
    <property type="entry name" value="MITOGEN-ACTIVATED KINASE KINASE KINASE"/>
    <property type="match status" value="1"/>
</dbReference>
<feature type="coiled-coil region" evidence="1">
    <location>
        <begin position="72"/>
        <end position="99"/>
    </location>
</feature>
<organism evidence="4 5">
    <name type="scientific">Heterodera trifolii</name>
    <dbReference type="NCBI Taxonomy" id="157864"/>
    <lineage>
        <taxon>Eukaryota</taxon>
        <taxon>Metazoa</taxon>
        <taxon>Ecdysozoa</taxon>
        <taxon>Nematoda</taxon>
        <taxon>Chromadorea</taxon>
        <taxon>Rhabditida</taxon>
        <taxon>Tylenchina</taxon>
        <taxon>Tylenchomorpha</taxon>
        <taxon>Tylenchoidea</taxon>
        <taxon>Heteroderidae</taxon>
        <taxon>Heteroderinae</taxon>
        <taxon>Heterodera</taxon>
    </lineage>
</organism>
<evidence type="ECO:0000259" key="3">
    <source>
        <dbReference type="PROSITE" id="PS50011"/>
    </source>
</evidence>
<protein>
    <recommendedName>
        <fullName evidence="3">Protein kinase domain-containing protein</fullName>
    </recommendedName>
</protein>
<dbReference type="Gene3D" id="1.10.510.10">
    <property type="entry name" value="Transferase(Phosphotransferase) domain 1"/>
    <property type="match status" value="1"/>
</dbReference>
<dbReference type="Pfam" id="PF00069">
    <property type="entry name" value="Pkinase"/>
    <property type="match status" value="1"/>
</dbReference>
<evidence type="ECO:0000256" key="2">
    <source>
        <dbReference type="SAM" id="MobiDB-lite"/>
    </source>
</evidence>
<name>A0ABD2I6Y2_9BILA</name>
<proteinExistence type="predicted"/>
<dbReference type="InterPro" id="IPR011009">
    <property type="entry name" value="Kinase-like_dom_sf"/>
</dbReference>
<gene>
    <name evidence="4" type="ORF">niasHT_038956</name>
</gene>
<dbReference type="Proteomes" id="UP001620626">
    <property type="component" value="Unassembled WGS sequence"/>
</dbReference>
<dbReference type="InterPro" id="IPR000719">
    <property type="entry name" value="Prot_kinase_dom"/>
</dbReference>
<dbReference type="AlphaFoldDB" id="A0ABD2I6Y2"/>